<keyword evidence="8" id="KW-0915">Sodium</keyword>
<organism evidence="16 17">
    <name type="scientific">Tigriopus californicus</name>
    <name type="common">Marine copepod</name>
    <dbReference type="NCBI Taxonomy" id="6832"/>
    <lineage>
        <taxon>Eukaryota</taxon>
        <taxon>Metazoa</taxon>
        <taxon>Ecdysozoa</taxon>
        <taxon>Arthropoda</taxon>
        <taxon>Crustacea</taxon>
        <taxon>Multicrustacea</taxon>
        <taxon>Hexanauplia</taxon>
        <taxon>Copepoda</taxon>
        <taxon>Harpacticoida</taxon>
        <taxon>Harpacticidae</taxon>
        <taxon>Tigriopus</taxon>
    </lineage>
</organism>
<evidence type="ECO:0000256" key="11">
    <source>
        <dbReference type="ARBA" id="ARBA00023180"/>
    </source>
</evidence>
<accession>A0A553NT95</accession>
<evidence type="ECO:0000313" key="17">
    <source>
        <dbReference type="Proteomes" id="UP000318571"/>
    </source>
</evidence>
<dbReference type="OMA" id="WVTFFGL"/>
<keyword evidence="5" id="KW-0769">Symport</keyword>
<feature type="transmembrane region" description="Helical" evidence="15">
    <location>
        <begin position="456"/>
        <end position="477"/>
    </location>
</feature>
<evidence type="ECO:0000256" key="4">
    <source>
        <dbReference type="ARBA" id="ARBA00022692"/>
    </source>
</evidence>
<evidence type="ECO:0000256" key="6">
    <source>
        <dbReference type="ARBA" id="ARBA00022979"/>
    </source>
</evidence>
<evidence type="ECO:0000313" key="16">
    <source>
        <dbReference type="EMBL" id="TRY68654.1"/>
    </source>
</evidence>
<evidence type="ECO:0000256" key="14">
    <source>
        <dbReference type="SAM" id="MobiDB-lite"/>
    </source>
</evidence>
<evidence type="ECO:0008006" key="18">
    <source>
        <dbReference type="Google" id="ProtNLM"/>
    </source>
</evidence>
<feature type="transmembrane region" description="Helical" evidence="15">
    <location>
        <begin position="497"/>
        <end position="519"/>
    </location>
</feature>
<feature type="transmembrane region" description="Helical" evidence="15">
    <location>
        <begin position="107"/>
        <end position="129"/>
    </location>
</feature>
<dbReference type="PROSITE" id="PS50283">
    <property type="entry name" value="NA_SOLUT_SYMP_3"/>
    <property type="match status" value="1"/>
</dbReference>
<keyword evidence="3" id="KW-0813">Transport</keyword>
<dbReference type="STRING" id="6832.A0A553NT95"/>
<keyword evidence="6" id="KW-0530">Neurotransmitter biosynthesis</keyword>
<evidence type="ECO:0000256" key="12">
    <source>
        <dbReference type="ARBA" id="ARBA00023201"/>
    </source>
</evidence>
<evidence type="ECO:0000256" key="5">
    <source>
        <dbReference type="ARBA" id="ARBA00022847"/>
    </source>
</evidence>
<evidence type="ECO:0000256" key="3">
    <source>
        <dbReference type="ARBA" id="ARBA00022448"/>
    </source>
</evidence>
<feature type="transmembrane region" description="Helical" evidence="15">
    <location>
        <begin position="72"/>
        <end position="95"/>
    </location>
</feature>
<dbReference type="EMBL" id="VCGU01000010">
    <property type="protein sequence ID" value="TRY68654.1"/>
    <property type="molecule type" value="Genomic_DNA"/>
</dbReference>
<feature type="transmembrane region" description="Helical" evidence="15">
    <location>
        <begin position="259"/>
        <end position="277"/>
    </location>
</feature>
<evidence type="ECO:0000256" key="13">
    <source>
        <dbReference type="RuleBase" id="RU362091"/>
    </source>
</evidence>
<keyword evidence="4 15" id="KW-0812">Transmembrane</keyword>
<feature type="transmembrane region" description="Helical" evidence="15">
    <location>
        <begin position="298"/>
        <end position="316"/>
    </location>
</feature>
<keyword evidence="10 15" id="KW-0472">Membrane</keyword>
<keyword evidence="17" id="KW-1185">Reference proteome</keyword>
<dbReference type="Pfam" id="PF00474">
    <property type="entry name" value="SSF"/>
    <property type="match status" value="1"/>
</dbReference>
<dbReference type="GO" id="GO:0005307">
    <property type="term" value="F:choline:sodium symporter activity"/>
    <property type="evidence" value="ECO:0007669"/>
    <property type="project" value="TreeGrafter"/>
</dbReference>
<evidence type="ECO:0000256" key="7">
    <source>
        <dbReference type="ARBA" id="ARBA00022989"/>
    </source>
</evidence>
<dbReference type="GO" id="GO:0008292">
    <property type="term" value="P:acetylcholine biosynthetic process"/>
    <property type="evidence" value="ECO:0007669"/>
    <property type="project" value="TreeGrafter"/>
</dbReference>
<proteinExistence type="inferred from homology"/>
<comment type="subcellular location">
    <subcellularLocation>
        <location evidence="1">Membrane</location>
        <topology evidence="1">Multi-pass membrane protein</topology>
    </subcellularLocation>
</comment>
<dbReference type="PANTHER" id="PTHR45897">
    <property type="entry name" value="HIGH-AFFINITY CHOLINE TRANSPORTER 1"/>
    <property type="match status" value="1"/>
</dbReference>
<feature type="transmembrane region" description="Helical" evidence="15">
    <location>
        <begin position="150"/>
        <end position="173"/>
    </location>
</feature>
<keyword evidence="11" id="KW-0325">Glycoprotein</keyword>
<sequence length="564" mass="61661">MDLDTMDPSENAGKGPPLLEGEDEEGLNVVGLISIIVFYIAVLLVGIWAGWRQRKIVKNEGRTQDQEEVMLAGRNIGLFVGILTMGATWVGGGFINGSAEVAYSSGLVWVQAPFGFGLSLFISGTFFARKMRESRYVTMIDPFTQKYGKWGALQAFPSAICEIFWSAAILGALGSTLQVILKIDTVTSIIISAAIAVLYTLMGGLVSVAYTDVFQIIFIAFGLALSLPFAATSEFVSSKHLEEGADYRGALPSHLVGEWIDYAFLLLLGGIPWQCYFQRVLSSKTSTRAQMLSYGGGLIALVMAVPATLFGVVAKATDWERTAFGHAPSGDENKLVLPLCLQYLCPPWVTFFGLGAVSAAVMSSTDSSMLSASSMLARNVYKTIFRPKASEKEILIVLWCCIVINAFIATTMAIKYQSVYSLFVLCGDLVYVVVFPQLLLVLYFEASNTYGSVVSFFLSFVLRILCGDTLLDIKPVISFGTIYGENEGEEGPVPFRTIVMLISLVVHMGLSYGAHWLHIHGGIVQSSSRHLMGEESIGMDEYARENQKRPPTYNPAYDNKTFYE</sequence>
<evidence type="ECO:0000256" key="2">
    <source>
        <dbReference type="ARBA" id="ARBA00006434"/>
    </source>
</evidence>
<feature type="transmembrane region" description="Helical" evidence="15">
    <location>
        <begin position="179"/>
        <end position="201"/>
    </location>
</feature>
<dbReference type="GO" id="GO:0005886">
    <property type="term" value="C:plasma membrane"/>
    <property type="evidence" value="ECO:0007669"/>
    <property type="project" value="TreeGrafter"/>
</dbReference>
<gene>
    <name evidence="16" type="ORF">TCAL_02476</name>
</gene>
<evidence type="ECO:0000256" key="9">
    <source>
        <dbReference type="ARBA" id="ARBA00023065"/>
    </source>
</evidence>
<evidence type="ECO:0000256" key="1">
    <source>
        <dbReference type="ARBA" id="ARBA00004141"/>
    </source>
</evidence>
<dbReference type="InterPro" id="IPR001734">
    <property type="entry name" value="Na/solute_symporter"/>
</dbReference>
<dbReference type="Proteomes" id="UP000318571">
    <property type="component" value="Chromosome 1"/>
</dbReference>
<feature type="transmembrane region" description="Helical" evidence="15">
    <location>
        <begin position="29"/>
        <end position="51"/>
    </location>
</feature>
<dbReference type="CDD" id="cd11474">
    <property type="entry name" value="SLC5sbd_CHT"/>
    <property type="match status" value="1"/>
</dbReference>
<dbReference type="InterPro" id="IPR052244">
    <property type="entry name" value="Choline_transporter"/>
</dbReference>
<keyword evidence="7 15" id="KW-1133">Transmembrane helix</keyword>
<dbReference type="InterPro" id="IPR038377">
    <property type="entry name" value="Na/Glc_symporter_sf"/>
</dbReference>
<dbReference type="AlphaFoldDB" id="A0A553NT95"/>
<dbReference type="Gene3D" id="1.20.1730.10">
    <property type="entry name" value="Sodium/glucose cotransporter"/>
    <property type="match status" value="1"/>
</dbReference>
<evidence type="ECO:0000256" key="8">
    <source>
        <dbReference type="ARBA" id="ARBA00023053"/>
    </source>
</evidence>
<feature type="region of interest" description="Disordered" evidence="14">
    <location>
        <begin position="541"/>
        <end position="564"/>
    </location>
</feature>
<feature type="region of interest" description="Disordered" evidence="14">
    <location>
        <begin position="1"/>
        <end position="20"/>
    </location>
</feature>
<comment type="caution">
    <text evidence="16">The sequence shown here is derived from an EMBL/GenBank/DDBJ whole genome shotgun (WGS) entry which is preliminary data.</text>
</comment>
<feature type="transmembrane region" description="Helical" evidence="15">
    <location>
        <begin position="394"/>
        <end position="414"/>
    </location>
</feature>
<keyword evidence="9" id="KW-0406">Ion transport</keyword>
<reference evidence="16 17" key="1">
    <citation type="journal article" date="2018" name="Nat. Ecol. Evol.">
        <title>Genomic signatures of mitonuclear coevolution across populations of Tigriopus californicus.</title>
        <authorList>
            <person name="Barreto F.S."/>
            <person name="Watson E.T."/>
            <person name="Lima T.G."/>
            <person name="Willett C.S."/>
            <person name="Edmands S."/>
            <person name="Li W."/>
            <person name="Burton R.S."/>
        </authorList>
    </citation>
    <scope>NUCLEOTIDE SEQUENCE [LARGE SCALE GENOMIC DNA]</scope>
    <source>
        <strain evidence="16 17">San Diego</strain>
    </source>
</reference>
<evidence type="ECO:0000256" key="10">
    <source>
        <dbReference type="ARBA" id="ARBA00023136"/>
    </source>
</evidence>
<evidence type="ECO:0000256" key="15">
    <source>
        <dbReference type="SAM" id="Phobius"/>
    </source>
</evidence>
<name>A0A553NT95_TIGCA</name>
<comment type="similarity">
    <text evidence="2 13">Belongs to the sodium:solute symporter (SSF) (TC 2.A.21) family.</text>
</comment>
<feature type="transmembrane region" description="Helical" evidence="15">
    <location>
        <begin position="213"/>
        <end position="231"/>
    </location>
</feature>
<keyword evidence="12" id="KW-0739">Sodium transport</keyword>
<feature type="transmembrane region" description="Helical" evidence="15">
    <location>
        <begin position="420"/>
        <end position="444"/>
    </location>
</feature>
<dbReference type="PANTHER" id="PTHR45897:SF4">
    <property type="entry name" value="HIGH-AFFINITY CHOLINE TRANSPORTER 1"/>
    <property type="match status" value="1"/>
</dbReference>
<protein>
    <recommendedName>
        <fullName evidence="18">High-affinity choline transporter 1</fullName>
    </recommendedName>
</protein>